<gene>
    <name evidence="1" type="ORF">C8N30_2364</name>
</gene>
<reference evidence="1 2" key="1">
    <citation type="submission" date="2018-09" db="EMBL/GenBank/DDBJ databases">
        <title>Genomic Encyclopedia of Archaeal and Bacterial Type Strains, Phase II (KMG-II): from individual species to whole genera.</title>
        <authorList>
            <person name="Goeker M."/>
        </authorList>
    </citation>
    <scope>NUCLEOTIDE SEQUENCE [LARGE SCALE GENOMIC DNA]</scope>
    <source>
        <strain evidence="1 2">DSM 11458</strain>
    </source>
</reference>
<keyword evidence="2" id="KW-1185">Reference proteome</keyword>
<dbReference type="RefSeq" id="WP_025061130.1">
    <property type="nucleotide sequence ID" value="NZ_RAQK01000001.1"/>
</dbReference>
<evidence type="ECO:0000313" key="1">
    <source>
        <dbReference type="EMBL" id="RKE97739.1"/>
    </source>
</evidence>
<name>A0A420DUB1_9RHOB</name>
<dbReference type="Proteomes" id="UP000284407">
    <property type="component" value="Unassembled WGS sequence"/>
</dbReference>
<evidence type="ECO:0000313" key="2">
    <source>
        <dbReference type="Proteomes" id="UP000284407"/>
    </source>
</evidence>
<sequence length="118" mass="13477">MLISLDQDSYQARIAGDDHFFLRRLLVPAQRLTDLNFGALEEGRQPSALHHFMICTGGWPTDYVEFDAIGHDEDSRAMLDKNAAHIIKLVNGAIPWANVGRTEQDLLWRRVLLRLHLT</sequence>
<protein>
    <submittedName>
        <fullName evidence="1">Uncharacterized protein</fullName>
    </submittedName>
</protein>
<proteinExistence type="predicted"/>
<dbReference type="STRING" id="1443111.Z949_442"/>
<dbReference type="AlphaFoldDB" id="A0A420DUB1"/>
<dbReference type="EMBL" id="RAQK01000001">
    <property type="protein sequence ID" value="RKE97739.1"/>
    <property type="molecule type" value="Genomic_DNA"/>
</dbReference>
<comment type="caution">
    <text evidence="1">The sequence shown here is derived from an EMBL/GenBank/DDBJ whole genome shotgun (WGS) entry which is preliminary data.</text>
</comment>
<accession>A0A420DUB1</accession>
<organism evidence="1 2">
    <name type="scientific">Sulfitobacter guttiformis</name>
    <dbReference type="NCBI Taxonomy" id="74349"/>
    <lineage>
        <taxon>Bacteria</taxon>
        <taxon>Pseudomonadati</taxon>
        <taxon>Pseudomonadota</taxon>
        <taxon>Alphaproteobacteria</taxon>
        <taxon>Rhodobacterales</taxon>
        <taxon>Roseobacteraceae</taxon>
        <taxon>Sulfitobacter</taxon>
    </lineage>
</organism>